<name>A0A5C4S1L1_PROVB</name>
<dbReference type="RefSeq" id="WP_139626328.1">
    <property type="nucleotide sequence ID" value="NZ_VDCI01000002.1"/>
</dbReference>
<proteinExistence type="predicted"/>
<evidence type="ECO:0000313" key="2">
    <source>
        <dbReference type="Proteomes" id="UP000309544"/>
    </source>
</evidence>
<protein>
    <recommendedName>
        <fullName evidence="3">Helix-turn-helix domain-containing protein</fullName>
    </recommendedName>
</protein>
<comment type="caution">
    <text evidence="1">The sequence shown here is derived from an EMBL/GenBank/DDBJ whole genome shotgun (WGS) entry which is preliminary data.</text>
</comment>
<dbReference type="EMBL" id="VDCI01000002">
    <property type="protein sequence ID" value="TNJ37403.1"/>
    <property type="molecule type" value="Genomic_DNA"/>
</dbReference>
<sequence>METTSTLTAPEKKYFTTPEVVAFLKAYAGLTFSRSTIFKMSMRQAIPCQKGPSGRLLFPVQQIKAWVDNGGKMKPSETKGEG</sequence>
<gene>
    <name evidence="1" type="ORF">FGF68_04120</name>
</gene>
<organism evidence="1 2">
    <name type="scientific">Prosthecochloris vibrioformis</name>
    <name type="common">Chlorobium vibrioforme</name>
    <dbReference type="NCBI Taxonomy" id="1098"/>
    <lineage>
        <taxon>Bacteria</taxon>
        <taxon>Pseudomonadati</taxon>
        <taxon>Chlorobiota</taxon>
        <taxon>Chlorobiia</taxon>
        <taxon>Chlorobiales</taxon>
        <taxon>Chlorobiaceae</taxon>
        <taxon>Prosthecochloris</taxon>
    </lineage>
</organism>
<evidence type="ECO:0008006" key="3">
    <source>
        <dbReference type="Google" id="ProtNLM"/>
    </source>
</evidence>
<evidence type="ECO:0000313" key="1">
    <source>
        <dbReference type="EMBL" id="TNJ37403.1"/>
    </source>
</evidence>
<keyword evidence="2" id="KW-1185">Reference proteome</keyword>
<reference evidence="1 2" key="1">
    <citation type="submission" date="2019-05" db="EMBL/GenBank/DDBJ databases">
        <title>Draft Whole-Genome sequence of the green sulfur bacterium Prosthecochloris vibrioformis DSM 260.</title>
        <authorList>
            <person name="Meyer T.E."/>
            <person name="Kyndt J.A."/>
        </authorList>
    </citation>
    <scope>NUCLEOTIDE SEQUENCE [LARGE SCALE GENOMIC DNA]</scope>
    <source>
        <strain evidence="1 2">DSM 260</strain>
    </source>
</reference>
<dbReference type="Proteomes" id="UP000309544">
    <property type="component" value="Unassembled WGS sequence"/>
</dbReference>
<accession>A0A5C4S1L1</accession>
<dbReference type="AlphaFoldDB" id="A0A5C4S1L1"/>